<keyword evidence="1" id="KW-0805">Transcription regulation</keyword>
<keyword evidence="7" id="KW-1185">Reference proteome</keyword>
<dbReference type="SUPFAM" id="SSF46785">
    <property type="entry name" value="Winged helix' DNA-binding domain"/>
    <property type="match status" value="1"/>
</dbReference>
<sequence length="210" mass="24153">MHLREQLKQSLAGLSPQLIDEISHEGTYASYPAGTELLREGQYVKVIPLVIKGSIKVMADFDEKELLLYYIRAAQSCALSFSAVLENSPSQIKAYTTEECDVLLLPGDAVKRWTKEYEDFNKLFFNQYQLRYSELLETIQSLLFGRMDQRLMQYLSDHARAHQGQPIKMSHREIARDLGSAREVISRVIKKLENEGKVEQRKEGIIVLEQ</sequence>
<dbReference type="Proteomes" id="UP000516305">
    <property type="component" value="Chromosome"/>
</dbReference>
<dbReference type="PROSITE" id="PS51063">
    <property type="entry name" value="HTH_CRP_2"/>
    <property type="match status" value="1"/>
</dbReference>
<dbReference type="AlphaFoldDB" id="A0A7H0VC49"/>
<dbReference type="InterPro" id="IPR036390">
    <property type="entry name" value="WH_DNA-bd_sf"/>
</dbReference>
<reference evidence="6 7" key="1">
    <citation type="submission" date="2020-08" db="EMBL/GenBank/DDBJ databases">
        <title>Croceimicrobium hydrocarbonivorans gen. nov., sp. nov., a novel marine bacterium isolated from a bacterial consortium that degrades polyethylene terephthalate.</title>
        <authorList>
            <person name="Liu R."/>
        </authorList>
    </citation>
    <scope>NUCLEOTIDE SEQUENCE [LARGE SCALE GENOMIC DNA]</scope>
    <source>
        <strain evidence="6 7">A20-9</strain>
    </source>
</reference>
<evidence type="ECO:0000256" key="3">
    <source>
        <dbReference type="ARBA" id="ARBA00023163"/>
    </source>
</evidence>
<keyword evidence="2" id="KW-0238">DNA-binding</keyword>
<evidence type="ECO:0000313" key="7">
    <source>
        <dbReference type="Proteomes" id="UP000516305"/>
    </source>
</evidence>
<dbReference type="CDD" id="cd00038">
    <property type="entry name" value="CAP_ED"/>
    <property type="match status" value="1"/>
</dbReference>
<dbReference type="InterPro" id="IPR018490">
    <property type="entry name" value="cNMP-bd_dom_sf"/>
</dbReference>
<accession>A0A7H0VC49</accession>
<evidence type="ECO:0000259" key="4">
    <source>
        <dbReference type="PROSITE" id="PS50042"/>
    </source>
</evidence>
<dbReference type="Pfam" id="PF13545">
    <property type="entry name" value="HTH_Crp_2"/>
    <property type="match status" value="1"/>
</dbReference>
<dbReference type="GO" id="GO:0003677">
    <property type="term" value="F:DNA binding"/>
    <property type="evidence" value="ECO:0007669"/>
    <property type="project" value="UniProtKB-KW"/>
</dbReference>
<protein>
    <submittedName>
        <fullName evidence="6">Crp/Fnr family transcriptional regulator</fullName>
    </submittedName>
</protein>
<dbReference type="InterPro" id="IPR000595">
    <property type="entry name" value="cNMP-bd_dom"/>
</dbReference>
<dbReference type="GO" id="GO:0005829">
    <property type="term" value="C:cytosol"/>
    <property type="evidence" value="ECO:0007669"/>
    <property type="project" value="TreeGrafter"/>
</dbReference>
<keyword evidence="3" id="KW-0804">Transcription</keyword>
<evidence type="ECO:0000313" key="6">
    <source>
        <dbReference type="EMBL" id="QNR23297.1"/>
    </source>
</evidence>
<evidence type="ECO:0000259" key="5">
    <source>
        <dbReference type="PROSITE" id="PS51063"/>
    </source>
</evidence>
<evidence type="ECO:0000256" key="1">
    <source>
        <dbReference type="ARBA" id="ARBA00023015"/>
    </source>
</evidence>
<dbReference type="InterPro" id="IPR050397">
    <property type="entry name" value="Env_Response_Regulators"/>
</dbReference>
<dbReference type="CDD" id="cd00092">
    <property type="entry name" value="HTH_CRP"/>
    <property type="match status" value="1"/>
</dbReference>
<dbReference type="RefSeq" id="WP_210757826.1">
    <property type="nucleotide sequence ID" value="NZ_CP060139.1"/>
</dbReference>
<dbReference type="KEGG" id="chyd:H4K34_13045"/>
<dbReference type="PROSITE" id="PS50042">
    <property type="entry name" value="CNMP_BINDING_3"/>
    <property type="match status" value="1"/>
</dbReference>
<name>A0A7H0VC49_9FLAO</name>
<dbReference type="PANTHER" id="PTHR24567:SF26">
    <property type="entry name" value="REGULATORY PROTEIN YEIL"/>
    <property type="match status" value="1"/>
</dbReference>
<organism evidence="6 7">
    <name type="scientific">Croceimicrobium hydrocarbonivorans</name>
    <dbReference type="NCBI Taxonomy" id="2761580"/>
    <lineage>
        <taxon>Bacteria</taxon>
        <taxon>Pseudomonadati</taxon>
        <taxon>Bacteroidota</taxon>
        <taxon>Flavobacteriia</taxon>
        <taxon>Flavobacteriales</taxon>
        <taxon>Owenweeksiaceae</taxon>
        <taxon>Croceimicrobium</taxon>
    </lineage>
</organism>
<dbReference type="PRINTS" id="PR00034">
    <property type="entry name" value="HTHCRP"/>
</dbReference>
<dbReference type="Gene3D" id="2.60.120.10">
    <property type="entry name" value="Jelly Rolls"/>
    <property type="match status" value="1"/>
</dbReference>
<dbReference type="GO" id="GO:0003700">
    <property type="term" value="F:DNA-binding transcription factor activity"/>
    <property type="evidence" value="ECO:0007669"/>
    <property type="project" value="TreeGrafter"/>
</dbReference>
<evidence type="ECO:0000256" key="2">
    <source>
        <dbReference type="ARBA" id="ARBA00023125"/>
    </source>
</evidence>
<dbReference type="Gene3D" id="1.10.10.10">
    <property type="entry name" value="Winged helix-like DNA-binding domain superfamily/Winged helix DNA-binding domain"/>
    <property type="match status" value="1"/>
</dbReference>
<dbReference type="InterPro" id="IPR014710">
    <property type="entry name" value="RmlC-like_jellyroll"/>
</dbReference>
<dbReference type="InterPro" id="IPR036388">
    <property type="entry name" value="WH-like_DNA-bd_sf"/>
</dbReference>
<dbReference type="InterPro" id="IPR012318">
    <property type="entry name" value="HTH_CRP"/>
</dbReference>
<gene>
    <name evidence="6" type="ORF">H4K34_13045</name>
</gene>
<dbReference type="SUPFAM" id="SSF51206">
    <property type="entry name" value="cAMP-binding domain-like"/>
    <property type="match status" value="1"/>
</dbReference>
<feature type="domain" description="HTH crp-type" evidence="5">
    <location>
        <begin position="145"/>
        <end position="210"/>
    </location>
</feature>
<dbReference type="PANTHER" id="PTHR24567">
    <property type="entry name" value="CRP FAMILY TRANSCRIPTIONAL REGULATORY PROTEIN"/>
    <property type="match status" value="1"/>
</dbReference>
<dbReference type="EMBL" id="CP060139">
    <property type="protein sequence ID" value="QNR23297.1"/>
    <property type="molecule type" value="Genomic_DNA"/>
</dbReference>
<dbReference type="SMART" id="SM00419">
    <property type="entry name" value="HTH_CRP"/>
    <property type="match status" value="1"/>
</dbReference>
<proteinExistence type="predicted"/>
<feature type="domain" description="Cyclic nucleotide-binding" evidence="4">
    <location>
        <begin position="10"/>
        <end position="131"/>
    </location>
</feature>